<reference evidence="2" key="1">
    <citation type="submission" date="2021-09" db="EMBL/GenBank/DDBJ databases">
        <authorList>
            <consortium name="AG Swart"/>
            <person name="Singh M."/>
            <person name="Singh A."/>
            <person name="Seah K."/>
            <person name="Emmerich C."/>
        </authorList>
    </citation>
    <scope>NUCLEOTIDE SEQUENCE</scope>
    <source>
        <strain evidence="2">ATCC30299</strain>
    </source>
</reference>
<comment type="caution">
    <text evidence="2">The sequence shown here is derived from an EMBL/GenBank/DDBJ whole genome shotgun (WGS) entry which is preliminary data.</text>
</comment>
<sequence length="89" mass="9995">METENRGDSQADKGNEGDSQTDKGNEGDSQLDKQPLKDEYSSHLKVLSDLKYSDVKKKKYHISNRDAQDCCEILCLCCLFPCQLCDGNC</sequence>
<organism evidence="2 3">
    <name type="scientific">Blepharisma stoltei</name>
    <dbReference type="NCBI Taxonomy" id="1481888"/>
    <lineage>
        <taxon>Eukaryota</taxon>
        <taxon>Sar</taxon>
        <taxon>Alveolata</taxon>
        <taxon>Ciliophora</taxon>
        <taxon>Postciliodesmatophora</taxon>
        <taxon>Heterotrichea</taxon>
        <taxon>Heterotrichida</taxon>
        <taxon>Blepharismidae</taxon>
        <taxon>Blepharisma</taxon>
    </lineage>
</organism>
<protein>
    <submittedName>
        <fullName evidence="2">Uncharacterized protein</fullName>
    </submittedName>
</protein>
<gene>
    <name evidence="2" type="ORF">BSTOLATCC_MIC58180</name>
</gene>
<proteinExistence type="predicted"/>
<feature type="region of interest" description="Disordered" evidence="1">
    <location>
        <begin position="1"/>
        <end position="40"/>
    </location>
</feature>
<keyword evidence="3" id="KW-1185">Reference proteome</keyword>
<evidence type="ECO:0000313" key="3">
    <source>
        <dbReference type="Proteomes" id="UP001162131"/>
    </source>
</evidence>
<name>A0AAU9K556_9CILI</name>
<dbReference type="EMBL" id="CAJZBQ010000056">
    <property type="protein sequence ID" value="CAG9333367.1"/>
    <property type="molecule type" value="Genomic_DNA"/>
</dbReference>
<evidence type="ECO:0000313" key="2">
    <source>
        <dbReference type="EMBL" id="CAG9333367.1"/>
    </source>
</evidence>
<dbReference type="Proteomes" id="UP001162131">
    <property type="component" value="Unassembled WGS sequence"/>
</dbReference>
<dbReference type="AlphaFoldDB" id="A0AAU9K556"/>
<accession>A0AAU9K556</accession>
<evidence type="ECO:0000256" key="1">
    <source>
        <dbReference type="SAM" id="MobiDB-lite"/>
    </source>
</evidence>